<dbReference type="PANTHER" id="PTHR15459">
    <property type="entry name" value="POLYAMINE-MODULATED FACTOR 1"/>
    <property type="match status" value="1"/>
</dbReference>
<keyword evidence="6" id="KW-0995">Kinetochore</keyword>
<evidence type="ECO:0000256" key="11">
    <source>
        <dbReference type="SAM" id="MobiDB-lite"/>
    </source>
</evidence>
<keyword evidence="5" id="KW-0498">Mitosis</keyword>
<comment type="subcellular location">
    <subcellularLocation>
        <location evidence="2">Chromosome</location>
        <location evidence="2">Centromere</location>
        <location evidence="2">Kinetochore</location>
    </subcellularLocation>
    <subcellularLocation>
        <location evidence="1">Nucleus</location>
    </subcellularLocation>
</comment>
<evidence type="ECO:0000256" key="7">
    <source>
        <dbReference type="ARBA" id="ARBA00023242"/>
    </source>
</evidence>
<evidence type="ECO:0000256" key="5">
    <source>
        <dbReference type="ARBA" id="ARBA00022776"/>
    </source>
</evidence>
<evidence type="ECO:0000256" key="1">
    <source>
        <dbReference type="ARBA" id="ARBA00004123"/>
    </source>
</evidence>
<evidence type="ECO:0000256" key="6">
    <source>
        <dbReference type="ARBA" id="ARBA00022838"/>
    </source>
</evidence>
<reference evidence="12 13" key="1">
    <citation type="journal article" date="2024" name="J. Plant Pathol.">
        <title>Sequence and assembly of the genome of Seiridium unicorne, isolate CBS 538.82, causal agent of cypress canker disease.</title>
        <authorList>
            <person name="Scali E."/>
            <person name="Rocca G.D."/>
            <person name="Danti R."/>
            <person name="Garbelotto M."/>
            <person name="Barberini S."/>
            <person name="Baroncelli R."/>
            <person name="Emiliani G."/>
        </authorList>
    </citation>
    <scope>NUCLEOTIDE SEQUENCE [LARGE SCALE GENOMIC DNA]</scope>
    <source>
        <strain evidence="12 13">BM-138-508</strain>
    </source>
</reference>
<evidence type="ECO:0000256" key="2">
    <source>
        <dbReference type="ARBA" id="ARBA00004629"/>
    </source>
</evidence>
<evidence type="ECO:0000256" key="8">
    <source>
        <dbReference type="ARBA" id="ARBA00023306"/>
    </source>
</evidence>
<dbReference type="Pfam" id="PF03980">
    <property type="entry name" value="Nnf1"/>
    <property type="match status" value="1"/>
</dbReference>
<keyword evidence="3" id="KW-0158">Chromosome</keyword>
<sequence length="223" mass="23983">MSEPEPATEQQQAAPASPPLPAKHTPVAPGPRAARFQKVLDDSLSHTLGKISWENFASCFPTIAAQAPGTLRAVQRQMVDRLGSLCRKEFESIVQNRNVVAKLNELESLVSQAEQRRDEAGLADADEAPVPPHLLSADAVLAAHLGPQLAQQQSQLNAKLQTTQAHNAKLFADIQRQRAELEALLSLLEKLFADIDGANKAMGGIVDTLAKETQSVEVEMSGS</sequence>
<evidence type="ECO:0000256" key="3">
    <source>
        <dbReference type="ARBA" id="ARBA00022454"/>
    </source>
</evidence>
<name>A0ABR2URJ0_9PEZI</name>
<dbReference type="Proteomes" id="UP001408356">
    <property type="component" value="Unassembled WGS sequence"/>
</dbReference>
<accession>A0ABR2URJ0</accession>
<feature type="region of interest" description="Disordered" evidence="11">
    <location>
        <begin position="1"/>
        <end position="30"/>
    </location>
</feature>
<keyword evidence="10" id="KW-0175">Coiled coil</keyword>
<keyword evidence="4" id="KW-0132">Cell division</keyword>
<keyword evidence="9" id="KW-0137">Centromere</keyword>
<feature type="coiled-coil region" evidence="10">
    <location>
        <begin position="96"/>
        <end position="123"/>
    </location>
</feature>
<organism evidence="12 13">
    <name type="scientific">Seiridium unicorne</name>
    <dbReference type="NCBI Taxonomy" id="138068"/>
    <lineage>
        <taxon>Eukaryota</taxon>
        <taxon>Fungi</taxon>
        <taxon>Dikarya</taxon>
        <taxon>Ascomycota</taxon>
        <taxon>Pezizomycotina</taxon>
        <taxon>Sordariomycetes</taxon>
        <taxon>Xylariomycetidae</taxon>
        <taxon>Amphisphaeriales</taxon>
        <taxon>Sporocadaceae</taxon>
        <taxon>Seiridium</taxon>
    </lineage>
</organism>
<evidence type="ECO:0000256" key="4">
    <source>
        <dbReference type="ARBA" id="ARBA00022618"/>
    </source>
</evidence>
<keyword evidence="13" id="KW-1185">Reference proteome</keyword>
<dbReference type="InterPro" id="IPR007128">
    <property type="entry name" value="PMF1/Nnf1"/>
</dbReference>
<feature type="compositionally biased region" description="Low complexity" evidence="11">
    <location>
        <begin position="1"/>
        <end position="15"/>
    </location>
</feature>
<gene>
    <name evidence="12" type="ORF">SUNI508_09147</name>
</gene>
<evidence type="ECO:0000256" key="10">
    <source>
        <dbReference type="SAM" id="Coils"/>
    </source>
</evidence>
<evidence type="ECO:0000313" key="12">
    <source>
        <dbReference type="EMBL" id="KAK9417129.1"/>
    </source>
</evidence>
<evidence type="ECO:0000256" key="9">
    <source>
        <dbReference type="ARBA" id="ARBA00023328"/>
    </source>
</evidence>
<comment type="caution">
    <text evidence="12">The sequence shown here is derived from an EMBL/GenBank/DDBJ whole genome shotgun (WGS) entry which is preliminary data.</text>
</comment>
<keyword evidence="7" id="KW-0539">Nucleus</keyword>
<keyword evidence="8" id="KW-0131">Cell cycle</keyword>
<dbReference type="EMBL" id="JARVKF010000401">
    <property type="protein sequence ID" value="KAK9417129.1"/>
    <property type="molecule type" value="Genomic_DNA"/>
</dbReference>
<protein>
    <submittedName>
        <fullName evidence="12">Nnf1-domain-containing protein</fullName>
    </submittedName>
</protein>
<proteinExistence type="predicted"/>
<dbReference type="PANTHER" id="PTHR15459:SF3">
    <property type="entry name" value="POLYAMINE-MODULATED FACTOR 1"/>
    <property type="match status" value="1"/>
</dbReference>
<evidence type="ECO:0000313" key="13">
    <source>
        <dbReference type="Proteomes" id="UP001408356"/>
    </source>
</evidence>